<dbReference type="Ensembl" id="ENSMODT00000025818.4">
    <property type="protein sequence ID" value="ENSMODP00000025367.3"/>
    <property type="gene ID" value="ENSMODG00000020277.4"/>
</dbReference>
<dbReference type="AlphaFoldDB" id="F7C0T2"/>
<evidence type="ECO:0000259" key="3">
    <source>
        <dbReference type="Pfam" id="PF22833"/>
    </source>
</evidence>
<organism evidence="5 6">
    <name type="scientific">Monodelphis domestica</name>
    <name type="common">Gray short-tailed opossum</name>
    <dbReference type="NCBI Taxonomy" id="13616"/>
    <lineage>
        <taxon>Eukaryota</taxon>
        <taxon>Metazoa</taxon>
        <taxon>Chordata</taxon>
        <taxon>Craniata</taxon>
        <taxon>Vertebrata</taxon>
        <taxon>Euteleostomi</taxon>
        <taxon>Mammalia</taxon>
        <taxon>Metatheria</taxon>
        <taxon>Didelphimorphia</taxon>
        <taxon>Didelphidae</taxon>
        <taxon>Monodelphis</taxon>
    </lineage>
</organism>
<dbReference type="InterPro" id="IPR027865">
    <property type="entry name" value="C5orf34-like_C"/>
</dbReference>
<dbReference type="PANTHER" id="PTHR34531">
    <property type="entry name" value="ZGC:153352"/>
    <property type="match status" value="1"/>
</dbReference>
<dbReference type="GeneTree" id="ENSGT00500000044987"/>
<proteinExistence type="predicted"/>
<dbReference type="Pfam" id="PF22833">
    <property type="entry name" value="C5orf34_2nd"/>
    <property type="match status" value="1"/>
</dbReference>
<feature type="domain" description="C5orf34-like" evidence="4">
    <location>
        <begin position="329"/>
        <end position="414"/>
    </location>
</feature>
<dbReference type="InterPro" id="IPR053899">
    <property type="entry name" value="C5orf34-like_2nd"/>
</dbReference>
<dbReference type="STRING" id="13616.ENSMODP00000025367"/>
<keyword evidence="6" id="KW-1185">Reference proteome</keyword>
<evidence type="ECO:0000259" key="4">
    <source>
        <dbReference type="Pfam" id="PF22834"/>
    </source>
</evidence>
<reference evidence="5 6" key="1">
    <citation type="journal article" date="2007" name="Nature">
        <title>Genome of the marsupial Monodelphis domestica reveals innovation in non-coding sequences.</title>
        <authorList>
            <person name="Mikkelsen T.S."/>
            <person name="Wakefield M.J."/>
            <person name="Aken B."/>
            <person name="Amemiya C.T."/>
            <person name="Chang J.L."/>
            <person name="Duke S."/>
            <person name="Garber M."/>
            <person name="Gentles A.J."/>
            <person name="Goodstadt L."/>
            <person name="Heger A."/>
            <person name="Jurka J."/>
            <person name="Kamal M."/>
            <person name="Mauceli E."/>
            <person name="Searle S.M."/>
            <person name="Sharpe T."/>
            <person name="Baker M.L."/>
            <person name="Batzer M.A."/>
            <person name="Benos P.V."/>
            <person name="Belov K."/>
            <person name="Clamp M."/>
            <person name="Cook A."/>
            <person name="Cuff J."/>
            <person name="Das R."/>
            <person name="Davidow L."/>
            <person name="Deakin J.E."/>
            <person name="Fazzari M.J."/>
            <person name="Glass J.L."/>
            <person name="Grabherr M."/>
            <person name="Greally J.M."/>
            <person name="Gu W."/>
            <person name="Hore T.A."/>
            <person name="Huttley G.A."/>
            <person name="Kleber M."/>
            <person name="Jirtle R.L."/>
            <person name="Koina E."/>
            <person name="Lee J.T."/>
            <person name="Mahony S."/>
            <person name="Marra M.A."/>
            <person name="Miller R.D."/>
            <person name="Nicholls R.D."/>
            <person name="Oda M."/>
            <person name="Papenfuss A.T."/>
            <person name="Parra Z.E."/>
            <person name="Pollock D.D."/>
            <person name="Ray D.A."/>
            <person name="Schein J.E."/>
            <person name="Speed T.P."/>
            <person name="Thompson K."/>
            <person name="VandeBerg J.L."/>
            <person name="Wade C.M."/>
            <person name="Walker J.A."/>
            <person name="Waters P.D."/>
            <person name="Webber C."/>
            <person name="Weidman J.R."/>
            <person name="Xie X."/>
            <person name="Zody M.C."/>
            <person name="Baldwin J."/>
            <person name="Abdouelleil A."/>
            <person name="Abdulkadir J."/>
            <person name="Abebe A."/>
            <person name="Abera B."/>
            <person name="Abreu J."/>
            <person name="Acer S.C."/>
            <person name="Aftuck L."/>
            <person name="Alexander A."/>
            <person name="An P."/>
            <person name="Anderson E."/>
            <person name="Anderson S."/>
            <person name="Arachi H."/>
            <person name="Azer M."/>
            <person name="Bachantsang P."/>
            <person name="Barry A."/>
            <person name="Bayul T."/>
            <person name="Berlin A."/>
            <person name="Bessette D."/>
            <person name="Bloom T."/>
            <person name="Bloom T."/>
            <person name="Boguslavskiy L."/>
            <person name="Bonnet C."/>
            <person name="Boukhgalter B."/>
            <person name="Bourzgui I."/>
            <person name="Brown A."/>
            <person name="Cahill P."/>
            <person name="Channer S."/>
            <person name="Cheshatsang Y."/>
            <person name="Chuda L."/>
            <person name="Citroen M."/>
            <person name="Collymore A."/>
            <person name="Cooke P."/>
            <person name="Costello M."/>
            <person name="D'Aco K."/>
            <person name="Daza R."/>
            <person name="De Haan G."/>
            <person name="DeGray S."/>
            <person name="DeMaso C."/>
            <person name="Dhargay N."/>
            <person name="Dooley K."/>
            <person name="Dooley E."/>
            <person name="Doricent M."/>
            <person name="Dorje P."/>
            <person name="Dorjee K."/>
            <person name="Dupes A."/>
            <person name="Elong R."/>
            <person name="Falk J."/>
            <person name="Farina A."/>
            <person name="Faro S."/>
            <person name="Ferguson D."/>
            <person name="Fisher S."/>
            <person name="Foley C.D."/>
            <person name="Franke A."/>
            <person name="Friedrich D."/>
            <person name="Gadbois L."/>
            <person name="Gearin G."/>
            <person name="Gearin C.R."/>
            <person name="Giannoukos G."/>
            <person name="Goode T."/>
            <person name="Graham J."/>
            <person name="Grandbois E."/>
            <person name="Grewal S."/>
            <person name="Gyaltsen K."/>
            <person name="Hafez N."/>
            <person name="Hagos B."/>
            <person name="Hall J."/>
            <person name="Henson C."/>
            <person name="Hollinger A."/>
            <person name="Honan T."/>
            <person name="Huard M.D."/>
            <person name="Hughes L."/>
            <person name="Hurhula B."/>
            <person name="Husby M.E."/>
            <person name="Kamat A."/>
            <person name="Kanga B."/>
            <person name="Kashin S."/>
            <person name="Khazanovich D."/>
            <person name="Kisner P."/>
            <person name="Lance K."/>
            <person name="Lara M."/>
            <person name="Lee W."/>
            <person name="Lennon N."/>
            <person name="Letendre F."/>
            <person name="LeVine R."/>
            <person name="Lipovsky A."/>
            <person name="Liu X."/>
            <person name="Liu J."/>
            <person name="Liu S."/>
            <person name="Lokyitsang T."/>
            <person name="Lokyitsang Y."/>
            <person name="Lubonja R."/>
            <person name="Lui A."/>
            <person name="MacDonald P."/>
            <person name="Magnisalis V."/>
            <person name="Maru K."/>
            <person name="Matthews C."/>
            <person name="McCusker W."/>
            <person name="McDonough S."/>
            <person name="Mehta T."/>
            <person name="Meldrim J."/>
            <person name="Meneus L."/>
            <person name="Mihai O."/>
            <person name="Mihalev A."/>
            <person name="Mihova T."/>
            <person name="Mittelman R."/>
            <person name="Mlenga V."/>
            <person name="Montmayeur A."/>
            <person name="Mulrain L."/>
            <person name="Navidi A."/>
            <person name="Naylor J."/>
            <person name="Negash T."/>
            <person name="Nguyen T."/>
            <person name="Nguyen N."/>
            <person name="Nicol R."/>
            <person name="Norbu C."/>
            <person name="Norbu N."/>
            <person name="Novod N."/>
            <person name="O'Neill B."/>
            <person name="Osman S."/>
            <person name="Markiewicz E."/>
            <person name="Oyono O.L."/>
            <person name="Patti C."/>
            <person name="Phunkhang P."/>
            <person name="Pierre F."/>
            <person name="Priest M."/>
            <person name="Raghuraman S."/>
            <person name="Rege F."/>
            <person name="Reyes R."/>
            <person name="Rise C."/>
            <person name="Rogov P."/>
            <person name="Ross K."/>
            <person name="Ryan E."/>
            <person name="Settipalli S."/>
            <person name="Shea T."/>
            <person name="Sherpa N."/>
            <person name="Shi L."/>
            <person name="Shih D."/>
            <person name="Sparrow T."/>
            <person name="Spaulding J."/>
            <person name="Stalker J."/>
            <person name="Stange-Thomann N."/>
            <person name="Stavropoulos S."/>
            <person name="Stone C."/>
            <person name="Strader C."/>
            <person name="Tesfaye S."/>
            <person name="Thomson T."/>
            <person name="Thoulutsang Y."/>
            <person name="Thoulutsang D."/>
            <person name="Topham K."/>
            <person name="Topping I."/>
            <person name="Tsamla T."/>
            <person name="Vassiliev H."/>
            <person name="Vo A."/>
            <person name="Wangchuk T."/>
            <person name="Wangdi T."/>
            <person name="Weiand M."/>
            <person name="Wilkinson J."/>
            <person name="Wilson A."/>
            <person name="Yadav S."/>
            <person name="Young G."/>
            <person name="Yu Q."/>
            <person name="Zembek L."/>
            <person name="Zhong D."/>
            <person name="Zimmer A."/>
            <person name="Zwirko Z."/>
            <person name="Jaffe D.B."/>
            <person name="Alvarez P."/>
            <person name="Brockman W."/>
            <person name="Butler J."/>
            <person name="Chin C."/>
            <person name="Gnerre S."/>
            <person name="MacCallum I."/>
            <person name="Graves J.A."/>
            <person name="Ponting C.P."/>
            <person name="Breen M."/>
            <person name="Samollow P.B."/>
            <person name="Lander E.S."/>
            <person name="Lindblad-Toh K."/>
        </authorList>
    </citation>
    <scope>NUCLEOTIDE SEQUENCE [LARGE SCALE GENOMIC DNA]</scope>
</reference>
<accession>F7C0T2</accession>
<dbReference type="OMA" id="TAVISWC"/>
<dbReference type="Pfam" id="PF15025">
    <property type="entry name" value="C5orf34-like_N"/>
    <property type="match status" value="1"/>
</dbReference>
<feature type="domain" description="C5orf34-like C-terminal" evidence="1">
    <location>
        <begin position="444"/>
        <end position="530"/>
    </location>
</feature>
<dbReference type="InterPro" id="IPR053901">
    <property type="entry name" value="C5orf34-like"/>
</dbReference>
<dbReference type="HOGENOM" id="CLU_029198_0_0_1"/>
<evidence type="ECO:0000313" key="6">
    <source>
        <dbReference type="Proteomes" id="UP000002280"/>
    </source>
</evidence>
<dbReference type="InterPro" id="IPR053900">
    <property type="entry name" value="C5orf34-like_dom"/>
</dbReference>
<dbReference type="Proteomes" id="UP000002280">
    <property type="component" value="Chromosome 3"/>
</dbReference>
<protein>
    <submittedName>
        <fullName evidence="5">Chromosome 5 open reading frame 34</fullName>
    </submittedName>
</protein>
<dbReference type="Pfam" id="PF15016">
    <property type="entry name" value="C5orf34_C"/>
    <property type="match status" value="1"/>
</dbReference>
<evidence type="ECO:0000259" key="2">
    <source>
        <dbReference type="Pfam" id="PF15025"/>
    </source>
</evidence>
<evidence type="ECO:0000313" key="5">
    <source>
        <dbReference type="Ensembl" id="ENSMODP00000025367.3"/>
    </source>
</evidence>
<dbReference type="eggNOG" id="ENOG502QSYT">
    <property type="taxonomic scope" value="Eukaryota"/>
</dbReference>
<evidence type="ECO:0000259" key="1">
    <source>
        <dbReference type="Pfam" id="PF15016"/>
    </source>
</evidence>
<dbReference type="FunCoup" id="F7C0T2">
    <property type="interactions" value="811"/>
</dbReference>
<reference evidence="5" key="2">
    <citation type="submission" date="2025-08" db="UniProtKB">
        <authorList>
            <consortium name="Ensembl"/>
        </authorList>
    </citation>
    <scope>IDENTIFICATION</scope>
</reference>
<sequence length="633" mass="72205">METEVRMVLYEDDSVEVHYIDGSKLQLSPCGSEYLFEKAPPISAHPLQQPERIRQRTQFVISNYREQLLRALDFRNCFSSRPFLPESIIPSERKQSVFTDISEVRWPSPDTHNAVICLGDGMVKISSLDGYASLCLPKEQHEFTIRFLCKISQRSHSLSEKKSNNLKKVDKHCGKASKNCMFRASSDGPSLKNKENDSYCHFTKSKEVLGANNFINGSEGKELAPLYHKKYTFVYIWVKQCWSVDSCPEEWKYPLSLAFNFLHKLNNTLKADQTASQITVLASCISKEGDKVSVLPRALPLSCHNPHLHRWNFSDSSLQEQEYIYPELIKVVWYKGTVFRLTHETVNSIEIFPGDGSILKSEGTFWGNYFTLSSVHKGSEQKEEKMYSIQNLPPDRPGSPYSVCSLIIQASRILRHCVKTRLSLSHNYNICCWKMVSGSNEGNIPVLLSETLIPMIGRFFVYSDDKVYAIFLDGISLTLIWNFGKRQANQGVTLGWCKLTLPDGQDQLIQIEHPGQFERYVAAVVDWCRSLTRANPQKMLTYPSSSSITEEKWSIISELEKIQKFNFLLENDSILNQISTKKTEQSSSDVSRSRSSEPYSCFEEVNKKSVSIALKKTSEILQDIESLLACSKK</sequence>
<dbReference type="OrthoDB" id="75908at2759"/>
<dbReference type="InParanoid" id="F7C0T2"/>
<dbReference type="PANTHER" id="PTHR34531:SF1">
    <property type="entry name" value="CHROMOSOME 5 OPEN READING FRAME 34"/>
    <property type="match status" value="1"/>
</dbReference>
<dbReference type="InterPro" id="IPR027830">
    <property type="entry name" value="C5orf34-like_N"/>
</dbReference>
<dbReference type="KEGG" id="mdo:100016972"/>
<feature type="domain" description="C5orf34-like second" evidence="3">
    <location>
        <begin position="120"/>
        <end position="258"/>
    </location>
</feature>
<reference evidence="5" key="3">
    <citation type="submission" date="2025-09" db="UniProtKB">
        <authorList>
            <consortium name="Ensembl"/>
        </authorList>
    </citation>
    <scope>IDENTIFICATION</scope>
</reference>
<dbReference type="Pfam" id="PF22834">
    <property type="entry name" value="Polo_box_4"/>
    <property type="match status" value="1"/>
</dbReference>
<dbReference type="Bgee" id="ENSMODG00000020277">
    <property type="expression patterns" value="Expressed in forelimb bud and 21 other cell types or tissues"/>
</dbReference>
<feature type="domain" description="C5orf34-like N-terminal" evidence="2">
    <location>
        <begin position="7"/>
        <end position="76"/>
    </location>
</feature>
<gene>
    <name evidence="5" type="primary">C5orf34</name>
</gene>
<name>F7C0T2_MONDO</name>